<dbReference type="AlphaFoldDB" id="A0A7W3IPQ2"/>
<keyword evidence="4 7" id="KW-0812">Transmembrane</keyword>
<protein>
    <submittedName>
        <fullName evidence="9">Uncharacterized membrane protein YcaP (DUF421 family)</fullName>
    </submittedName>
</protein>
<feature type="domain" description="YetF C-terminal" evidence="8">
    <location>
        <begin position="92"/>
        <end position="157"/>
    </location>
</feature>
<sequence>MEHLIGQYQDLGWTAAKALLLLVVAVVGLRLAERRTLAELGIFDFAVAVAVGAIIGRTSTSSDTSFVTGAVALVTLLVAHRLISVLRRHGLLGRLIDRRPMAVVRDGQVQAAALARAGLTRNDLLALLRRGGTDELASLAVVLYESDGSLTAIRAGQQLGEPTRAGLREAGIGGSR</sequence>
<dbReference type="PANTHER" id="PTHR34582:SF6">
    <property type="entry name" value="UPF0702 TRANSMEMBRANE PROTEIN YCAP"/>
    <property type="match status" value="1"/>
</dbReference>
<feature type="transmembrane region" description="Helical" evidence="7">
    <location>
        <begin position="12"/>
        <end position="29"/>
    </location>
</feature>
<keyword evidence="5 7" id="KW-1133">Transmembrane helix</keyword>
<keyword evidence="3" id="KW-1003">Cell membrane</keyword>
<dbReference type="Pfam" id="PF04239">
    <property type="entry name" value="DUF421"/>
    <property type="match status" value="1"/>
</dbReference>
<evidence type="ECO:0000313" key="9">
    <source>
        <dbReference type="EMBL" id="MBA8792905.1"/>
    </source>
</evidence>
<dbReference type="Proteomes" id="UP000523079">
    <property type="component" value="Unassembled WGS sequence"/>
</dbReference>
<evidence type="ECO:0000259" key="8">
    <source>
        <dbReference type="Pfam" id="PF04239"/>
    </source>
</evidence>
<dbReference type="InterPro" id="IPR007353">
    <property type="entry name" value="DUF421"/>
</dbReference>
<evidence type="ECO:0000256" key="4">
    <source>
        <dbReference type="ARBA" id="ARBA00022692"/>
    </source>
</evidence>
<feature type="transmembrane region" description="Helical" evidence="7">
    <location>
        <begin position="67"/>
        <end position="86"/>
    </location>
</feature>
<proteinExistence type="inferred from homology"/>
<evidence type="ECO:0000256" key="1">
    <source>
        <dbReference type="ARBA" id="ARBA00004651"/>
    </source>
</evidence>
<dbReference type="Gene3D" id="3.30.240.20">
    <property type="entry name" value="bsu07140 like domains"/>
    <property type="match status" value="1"/>
</dbReference>
<name>A0A7W3IPQ2_9ACTN</name>
<accession>A0A7W3IPQ2</accession>
<comment type="caution">
    <text evidence="9">The sequence shown here is derived from an EMBL/GenBank/DDBJ whole genome shotgun (WGS) entry which is preliminary data.</text>
</comment>
<keyword evidence="6 7" id="KW-0472">Membrane</keyword>
<feature type="transmembrane region" description="Helical" evidence="7">
    <location>
        <begin position="36"/>
        <end position="55"/>
    </location>
</feature>
<evidence type="ECO:0000256" key="6">
    <source>
        <dbReference type="ARBA" id="ARBA00023136"/>
    </source>
</evidence>
<gene>
    <name evidence="9" type="ORF">FHX74_000499</name>
</gene>
<comment type="subcellular location">
    <subcellularLocation>
        <location evidence="1">Cell membrane</location>
        <topology evidence="1">Multi-pass membrane protein</topology>
    </subcellularLocation>
</comment>
<evidence type="ECO:0000313" key="10">
    <source>
        <dbReference type="Proteomes" id="UP000523079"/>
    </source>
</evidence>
<dbReference type="PANTHER" id="PTHR34582">
    <property type="entry name" value="UPF0702 TRANSMEMBRANE PROTEIN YCAP"/>
    <property type="match status" value="1"/>
</dbReference>
<evidence type="ECO:0000256" key="3">
    <source>
        <dbReference type="ARBA" id="ARBA00022475"/>
    </source>
</evidence>
<dbReference type="InterPro" id="IPR023090">
    <property type="entry name" value="UPF0702_alpha/beta_dom_sf"/>
</dbReference>
<reference evidence="9 10" key="1">
    <citation type="submission" date="2020-07" db="EMBL/GenBank/DDBJ databases">
        <title>Sequencing the genomes of 1000 actinobacteria strains.</title>
        <authorList>
            <person name="Klenk H.-P."/>
        </authorList>
    </citation>
    <scope>NUCLEOTIDE SEQUENCE [LARGE SCALE GENOMIC DNA]</scope>
    <source>
        <strain evidence="9 10">DSM 100723</strain>
    </source>
</reference>
<dbReference type="GO" id="GO:0005886">
    <property type="term" value="C:plasma membrane"/>
    <property type="evidence" value="ECO:0007669"/>
    <property type="project" value="UniProtKB-SubCell"/>
</dbReference>
<organism evidence="9 10">
    <name type="scientific">Microlunatus kandeliicorticis</name>
    <dbReference type="NCBI Taxonomy" id="1759536"/>
    <lineage>
        <taxon>Bacteria</taxon>
        <taxon>Bacillati</taxon>
        <taxon>Actinomycetota</taxon>
        <taxon>Actinomycetes</taxon>
        <taxon>Propionibacteriales</taxon>
        <taxon>Propionibacteriaceae</taxon>
        <taxon>Microlunatus</taxon>
    </lineage>
</organism>
<dbReference type="RefSeq" id="WP_182558485.1">
    <property type="nucleotide sequence ID" value="NZ_JACGWT010000001.1"/>
</dbReference>
<evidence type="ECO:0000256" key="7">
    <source>
        <dbReference type="SAM" id="Phobius"/>
    </source>
</evidence>
<evidence type="ECO:0000256" key="5">
    <source>
        <dbReference type="ARBA" id="ARBA00022989"/>
    </source>
</evidence>
<comment type="similarity">
    <text evidence="2">Belongs to the UPF0702 family.</text>
</comment>
<evidence type="ECO:0000256" key="2">
    <source>
        <dbReference type="ARBA" id="ARBA00006448"/>
    </source>
</evidence>
<dbReference type="EMBL" id="JACGWT010000001">
    <property type="protein sequence ID" value="MBA8792905.1"/>
    <property type="molecule type" value="Genomic_DNA"/>
</dbReference>
<keyword evidence="10" id="KW-1185">Reference proteome</keyword>